<dbReference type="RefSeq" id="WP_171091310.1">
    <property type="nucleotide sequence ID" value="NZ_CP053069.1"/>
</dbReference>
<dbReference type="PANTHER" id="PTHR43080">
    <property type="entry name" value="CBS DOMAIN-CONTAINING PROTEIN CBSX3, MITOCHONDRIAL"/>
    <property type="match status" value="1"/>
</dbReference>
<organism evidence="4 5">
    <name type="scientific">Usitatibacter rugosus</name>
    <dbReference type="NCBI Taxonomy" id="2732067"/>
    <lineage>
        <taxon>Bacteria</taxon>
        <taxon>Pseudomonadati</taxon>
        <taxon>Pseudomonadota</taxon>
        <taxon>Betaproteobacteria</taxon>
        <taxon>Nitrosomonadales</taxon>
        <taxon>Usitatibacteraceae</taxon>
        <taxon>Usitatibacter</taxon>
    </lineage>
</organism>
<dbReference type="InterPro" id="IPR046342">
    <property type="entry name" value="CBS_dom_sf"/>
</dbReference>
<evidence type="ECO:0000259" key="3">
    <source>
        <dbReference type="PROSITE" id="PS51371"/>
    </source>
</evidence>
<evidence type="ECO:0000313" key="5">
    <source>
        <dbReference type="Proteomes" id="UP000501534"/>
    </source>
</evidence>
<gene>
    <name evidence="4" type="primary">hrp1</name>
    <name evidence="4" type="ORF">DSM104443_01711</name>
</gene>
<dbReference type="KEGG" id="uru:DSM104443_01711"/>
<feature type="domain" description="CBS" evidence="3">
    <location>
        <begin position="7"/>
        <end position="67"/>
    </location>
</feature>
<name>A0A6M4GVY2_9PROT</name>
<dbReference type="AlphaFoldDB" id="A0A6M4GVY2"/>
<protein>
    <submittedName>
        <fullName evidence="4">Hypoxic response protein 1</fullName>
    </submittedName>
</protein>
<keyword evidence="1 2" id="KW-0129">CBS domain</keyword>
<accession>A0A6M4GVY2</accession>
<dbReference type="Gene3D" id="3.10.580.10">
    <property type="entry name" value="CBS-domain"/>
    <property type="match status" value="1"/>
</dbReference>
<dbReference type="Pfam" id="PF00571">
    <property type="entry name" value="CBS"/>
    <property type="match status" value="2"/>
</dbReference>
<dbReference type="SUPFAM" id="SSF54631">
    <property type="entry name" value="CBS-domain pair"/>
    <property type="match status" value="1"/>
</dbReference>
<reference evidence="4 5" key="1">
    <citation type="submission" date="2020-04" db="EMBL/GenBank/DDBJ databases">
        <title>Usitatibacter rugosus gen. nov., sp. nov. and Usitatibacter palustris sp. nov., novel members of Usitatibacteraceae fam. nov. within the order Nitrosomonadales isolated from soil.</title>
        <authorList>
            <person name="Huber K.J."/>
            <person name="Neumann-Schaal M."/>
            <person name="Geppert A."/>
            <person name="Luckner M."/>
            <person name="Wanner G."/>
            <person name="Overmann J."/>
        </authorList>
    </citation>
    <scope>NUCLEOTIDE SEQUENCE [LARGE SCALE GENOMIC DNA]</scope>
    <source>
        <strain evidence="4 5">0125_3</strain>
    </source>
</reference>
<dbReference type="SMART" id="SM00116">
    <property type="entry name" value="CBS"/>
    <property type="match status" value="2"/>
</dbReference>
<dbReference type="InterPro" id="IPR051257">
    <property type="entry name" value="Diverse_CBS-Domain"/>
</dbReference>
<dbReference type="InterPro" id="IPR000644">
    <property type="entry name" value="CBS_dom"/>
</dbReference>
<dbReference type="CDD" id="cd04622">
    <property type="entry name" value="CBS_pair_HRP1_like"/>
    <property type="match status" value="1"/>
</dbReference>
<dbReference type="PROSITE" id="PS51371">
    <property type="entry name" value="CBS"/>
    <property type="match status" value="2"/>
</dbReference>
<dbReference type="PANTHER" id="PTHR43080:SF2">
    <property type="entry name" value="CBS DOMAIN-CONTAINING PROTEIN"/>
    <property type="match status" value="1"/>
</dbReference>
<feature type="domain" description="CBS" evidence="3">
    <location>
        <begin position="72"/>
        <end position="130"/>
    </location>
</feature>
<keyword evidence="5" id="KW-1185">Reference proteome</keyword>
<proteinExistence type="predicted"/>
<dbReference type="Proteomes" id="UP000501534">
    <property type="component" value="Chromosome"/>
</dbReference>
<evidence type="ECO:0000256" key="1">
    <source>
        <dbReference type="ARBA" id="ARBA00023122"/>
    </source>
</evidence>
<evidence type="ECO:0000256" key="2">
    <source>
        <dbReference type="PROSITE-ProRule" id="PRU00703"/>
    </source>
</evidence>
<sequence length="142" mass="15288">MNVRDVMTPNPRVVQLADSIQAAAVVMRDEDTGVVPVVDGGQKLVGVVTDRDLAIRAIADGKHYGETVREFLSTNLITATPDMSTADAAKLMAHHQVRRLPVVEFDMLVGIVSLGDLAVKEGSDRRIGDTLENISEGVKTTH</sequence>
<evidence type="ECO:0000313" key="4">
    <source>
        <dbReference type="EMBL" id="QJR10644.1"/>
    </source>
</evidence>
<dbReference type="EMBL" id="CP053069">
    <property type="protein sequence ID" value="QJR10644.1"/>
    <property type="molecule type" value="Genomic_DNA"/>
</dbReference>